<evidence type="ECO:0000313" key="2">
    <source>
        <dbReference type="EMBL" id="OWJ64539.1"/>
    </source>
</evidence>
<accession>A0A211ZGY2</accession>
<comment type="caution">
    <text evidence="2">The sequence shown here is derived from an EMBL/GenBank/DDBJ whole genome shotgun (WGS) entry which is preliminary data.</text>
</comment>
<dbReference type="RefSeq" id="WP_088153757.1">
    <property type="nucleotide sequence ID" value="NZ_NHON01000055.1"/>
</dbReference>
<keyword evidence="3" id="KW-1185">Reference proteome</keyword>
<feature type="chain" id="PRO_5012465336" description="DUF1223 domain-containing protein" evidence="1">
    <location>
        <begin position="23"/>
        <end position="227"/>
    </location>
</feature>
<protein>
    <recommendedName>
        <fullName evidence="4">DUF1223 domain-containing protein</fullName>
    </recommendedName>
</protein>
<evidence type="ECO:0008006" key="4">
    <source>
        <dbReference type="Google" id="ProtNLM"/>
    </source>
</evidence>
<dbReference type="Proteomes" id="UP000196655">
    <property type="component" value="Unassembled WGS sequence"/>
</dbReference>
<proteinExistence type="predicted"/>
<dbReference type="SUPFAM" id="SSF52833">
    <property type="entry name" value="Thioredoxin-like"/>
    <property type="match status" value="1"/>
</dbReference>
<organism evidence="2 3">
    <name type="scientific">Inquilinus limosus</name>
    <dbReference type="NCBI Taxonomy" id="171674"/>
    <lineage>
        <taxon>Bacteria</taxon>
        <taxon>Pseudomonadati</taxon>
        <taxon>Pseudomonadota</taxon>
        <taxon>Alphaproteobacteria</taxon>
        <taxon>Rhodospirillales</taxon>
        <taxon>Rhodospirillaceae</taxon>
        <taxon>Inquilinus</taxon>
    </lineage>
</organism>
<evidence type="ECO:0000313" key="3">
    <source>
        <dbReference type="Proteomes" id="UP000196655"/>
    </source>
</evidence>
<dbReference type="InterPro" id="IPR010634">
    <property type="entry name" value="DUF1223"/>
</dbReference>
<gene>
    <name evidence="2" type="ORF">BWR60_24170</name>
</gene>
<feature type="signal peptide" evidence="1">
    <location>
        <begin position="1"/>
        <end position="22"/>
    </location>
</feature>
<dbReference type="OrthoDB" id="9808254at2"/>
<dbReference type="Pfam" id="PF06764">
    <property type="entry name" value="DUF1223"/>
    <property type="match status" value="1"/>
</dbReference>
<name>A0A211ZGY2_9PROT</name>
<sequence length="227" mass="23548">MIRSLLTGLLAATALSAAPALAAERPVVVELFTSQGCSSCPPADALLSTLADRPEVLALAFHVDYWNRLGWTDPFSGPWATARQTAYAAQLGSDQVYTPQAVIDGRGDVVGSDRAAMEAAIAAARSDPSVPLALTSPSGSALQVAVDAAAPADAVLWLVGFDDRHDTPVRRGENAGRTLVDRNVVRSLTRLDGWTPGGTIAAARPEGDRAAVLLQAADGRILGAARL</sequence>
<dbReference type="InterPro" id="IPR036249">
    <property type="entry name" value="Thioredoxin-like_sf"/>
</dbReference>
<dbReference type="EMBL" id="NHON01000055">
    <property type="protein sequence ID" value="OWJ64539.1"/>
    <property type="molecule type" value="Genomic_DNA"/>
</dbReference>
<keyword evidence="1" id="KW-0732">Signal</keyword>
<dbReference type="STRING" id="1122125.GCA_000423185_00022"/>
<evidence type="ECO:0000256" key="1">
    <source>
        <dbReference type="SAM" id="SignalP"/>
    </source>
</evidence>
<dbReference type="PANTHER" id="PTHR36057">
    <property type="match status" value="1"/>
</dbReference>
<dbReference type="AlphaFoldDB" id="A0A211ZGY2"/>
<reference evidence="3" key="1">
    <citation type="submission" date="2017-05" db="EMBL/GenBank/DDBJ databases">
        <authorList>
            <person name="Macchi M."/>
            <person name="Festa S."/>
            <person name="Coppotelli B.M."/>
            <person name="Morelli I.S."/>
        </authorList>
    </citation>
    <scope>NUCLEOTIDE SEQUENCE [LARGE SCALE GENOMIC DNA]</scope>
    <source>
        <strain evidence="3">I</strain>
    </source>
</reference>
<dbReference type="PANTHER" id="PTHR36057:SF1">
    <property type="entry name" value="LIPOPROTEIN LIPID ATTACHMENT SITE-LIKE PROTEIN, PUTATIVE (DUF1223)-RELATED"/>
    <property type="match status" value="1"/>
</dbReference>